<dbReference type="EMBL" id="CP028884">
    <property type="protein sequence ID" value="AYE36227.1"/>
    <property type="molecule type" value="Genomic_DNA"/>
</dbReference>
<dbReference type="AlphaFoldDB" id="A0A386PMY7"/>
<dbReference type="Pfam" id="PF01875">
    <property type="entry name" value="Memo"/>
    <property type="match status" value="1"/>
</dbReference>
<evidence type="ECO:0000313" key="2">
    <source>
        <dbReference type="EMBL" id="AYE36227.1"/>
    </source>
</evidence>
<dbReference type="Proteomes" id="UP000275571">
    <property type="component" value="Chromosome"/>
</dbReference>
<accession>A0A386PMY7</accession>
<dbReference type="KEGG" id="btur:DB313_01790"/>
<protein>
    <submittedName>
        <fullName evidence="2">AmmeMemoRadiSam system protein B</fullName>
    </submittedName>
</protein>
<dbReference type="Gene3D" id="3.40.830.10">
    <property type="entry name" value="LigB-like"/>
    <property type="match status" value="1"/>
</dbReference>
<organism evidence="2 3">
    <name type="scientific">Borrelia turcica IST7</name>
    <dbReference type="NCBI Taxonomy" id="1104446"/>
    <lineage>
        <taxon>Bacteria</taxon>
        <taxon>Pseudomonadati</taxon>
        <taxon>Spirochaetota</taxon>
        <taxon>Spirochaetia</taxon>
        <taxon>Spirochaetales</taxon>
        <taxon>Borreliaceae</taxon>
        <taxon>Borrelia</taxon>
    </lineage>
</organism>
<dbReference type="PANTHER" id="PTHR11060:SF0">
    <property type="entry name" value="PROTEIN MEMO1"/>
    <property type="match status" value="1"/>
</dbReference>
<proteinExistence type="inferred from homology"/>
<evidence type="ECO:0000256" key="1">
    <source>
        <dbReference type="ARBA" id="ARBA00006315"/>
    </source>
</evidence>
<dbReference type="InterPro" id="IPR002737">
    <property type="entry name" value="MEMO1_fam"/>
</dbReference>
<evidence type="ECO:0000313" key="3">
    <source>
        <dbReference type="Proteomes" id="UP000275571"/>
    </source>
</evidence>
<reference evidence="2 3" key="1">
    <citation type="journal article" date="2018" name="Infect. Genet. Evol.">
        <title>Genome-wide analysis of Borrelia turcica and 'Candidatus Borrelia tachyglossi' shows relapsing fever-like genomes with unique genomic links to Lyme disease Borrelia.</title>
        <authorList>
            <person name="Gofton A.W."/>
            <person name="Margos G."/>
            <person name="Fingerle V."/>
            <person name="Hepner S."/>
            <person name="Loh S.M."/>
            <person name="Ryan U."/>
            <person name="Irwin P."/>
            <person name="Oskam C.L."/>
        </authorList>
    </citation>
    <scope>NUCLEOTIDE SEQUENCE [LARGE SCALE GENOMIC DNA]</scope>
    <source>
        <strain evidence="2 3">IST7</strain>
    </source>
</reference>
<keyword evidence="3" id="KW-1185">Reference proteome</keyword>
<dbReference type="OrthoDB" id="350546at2"/>
<sequence>MRNSLVNDIFYSNNKINPNLLNLHKRKTHKALLASYGTYEFFLQNAYLFQRIIAKNTKNVFVFSQTKENSQVNISTHKAWKIFNSKIDVNINIMNLIQDLEFTNTEDKIIENDHKIEIVLNFIKDMTEEIKIIPIILGKLKYQTLKEFCQFLSPFTRKEENSFLFLSHFISHSTNLNKATKLASTLKELLLANNLNTSLILENYNAHKIFPENISAFIIIHKLFQEFEFTHNEIVNNNNEYLIIENILIN</sequence>
<comment type="similarity">
    <text evidence="1">Belongs to the MEMO1 family.</text>
</comment>
<dbReference type="NCBIfam" id="TIGR04336">
    <property type="entry name" value="AmmeMemoSam_B"/>
    <property type="match status" value="1"/>
</dbReference>
<name>A0A386PMY7_9SPIR</name>
<gene>
    <name evidence="2" type="primary">amrB</name>
    <name evidence="2" type="ORF">DB313_01790</name>
</gene>
<dbReference type="PANTHER" id="PTHR11060">
    <property type="entry name" value="PROTEIN MEMO1"/>
    <property type="match status" value="1"/>
</dbReference>